<dbReference type="Proteomes" id="UP000263833">
    <property type="component" value="Unassembled WGS sequence"/>
</dbReference>
<evidence type="ECO:0000313" key="3">
    <source>
        <dbReference type="EMBL" id="RDV06001.1"/>
    </source>
</evidence>
<feature type="transmembrane region" description="Helical" evidence="1">
    <location>
        <begin position="120"/>
        <end position="142"/>
    </location>
</feature>
<dbReference type="InterPro" id="IPR000620">
    <property type="entry name" value="EamA_dom"/>
</dbReference>
<dbReference type="GO" id="GO:0016020">
    <property type="term" value="C:membrane"/>
    <property type="evidence" value="ECO:0007669"/>
    <property type="project" value="InterPro"/>
</dbReference>
<dbReference type="SUPFAM" id="SSF103481">
    <property type="entry name" value="Multidrug resistance efflux transporter EmrE"/>
    <property type="match status" value="2"/>
</dbReference>
<feature type="transmembrane region" description="Helical" evidence="1">
    <location>
        <begin position="67"/>
        <end position="91"/>
    </location>
</feature>
<keyword evidence="4" id="KW-1185">Reference proteome</keyword>
<keyword evidence="1" id="KW-1133">Transmembrane helix</keyword>
<comment type="caution">
    <text evidence="3">The sequence shown here is derived from an EMBL/GenBank/DDBJ whole genome shotgun (WGS) entry which is preliminary data.</text>
</comment>
<sequence>MIWLPATLLAALFQAWRTAVQQRVRAELSVNAAGLVRYLYGLPVGTVLLALYLWWTRSDLPDLHLPFIAFCAAAGFAQIIGTNLLLMAFGYRNYVAGTAFAKTEAMQGALLAFLMLGETLSWLTIGGIAVGVAGVMIVAAGGQRLRLADIVQPAALCGLGAGLGFTMTSIFVKSASLELATSDKLLAALVALVVVQAWQTLMQGSYVAWREREQLPRVFATWRTSGQVGLLAALGSACWFTGFATAPVALVRAVGQVEVILTLGFSRFYLREARKPGEAMGLMLVGIGVVLALVGGI</sequence>
<feature type="domain" description="EamA" evidence="2">
    <location>
        <begin position="2"/>
        <end position="138"/>
    </location>
</feature>
<evidence type="ECO:0000256" key="1">
    <source>
        <dbReference type="SAM" id="Phobius"/>
    </source>
</evidence>
<evidence type="ECO:0000313" key="4">
    <source>
        <dbReference type="Proteomes" id="UP000263833"/>
    </source>
</evidence>
<reference evidence="4" key="1">
    <citation type="submission" date="2018-08" db="EMBL/GenBank/DDBJ databases">
        <authorList>
            <person name="Kim S.-J."/>
            <person name="Jung G.-Y."/>
        </authorList>
    </citation>
    <scope>NUCLEOTIDE SEQUENCE [LARGE SCALE GENOMIC DNA]</scope>
    <source>
        <strain evidence="4">GY_G</strain>
    </source>
</reference>
<evidence type="ECO:0000259" key="2">
    <source>
        <dbReference type="Pfam" id="PF00892"/>
    </source>
</evidence>
<protein>
    <submittedName>
        <fullName evidence="3">DMT family transporter</fullName>
    </submittedName>
</protein>
<accession>A0A371BF50</accession>
<dbReference type="EMBL" id="QRGP01000001">
    <property type="protein sequence ID" value="RDV06001.1"/>
    <property type="molecule type" value="Genomic_DNA"/>
</dbReference>
<dbReference type="OrthoDB" id="5243804at2"/>
<keyword evidence="1" id="KW-0812">Transmembrane</keyword>
<proteinExistence type="predicted"/>
<dbReference type="InterPro" id="IPR037185">
    <property type="entry name" value="EmrE-like"/>
</dbReference>
<feature type="transmembrane region" description="Helical" evidence="1">
    <location>
        <begin position="185"/>
        <end position="207"/>
    </location>
</feature>
<feature type="domain" description="EamA" evidence="2">
    <location>
        <begin position="155"/>
        <end position="293"/>
    </location>
</feature>
<feature type="transmembrane region" description="Helical" evidence="1">
    <location>
        <begin position="228"/>
        <end position="247"/>
    </location>
</feature>
<keyword evidence="1" id="KW-0472">Membrane</keyword>
<name>A0A371BF50_9SPHN</name>
<gene>
    <name evidence="3" type="ORF">DXH95_00665</name>
</gene>
<feature type="transmembrane region" description="Helical" evidence="1">
    <location>
        <begin position="154"/>
        <end position="173"/>
    </location>
</feature>
<dbReference type="AlphaFoldDB" id="A0A371BF50"/>
<organism evidence="3 4">
    <name type="scientific">Sphingorhabdus pulchriflava</name>
    <dbReference type="NCBI Taxonomy" id="2292257"/>
    <lineage>
        <taxon>Bacteria</taxon>
        <taxon>Pseudomonadati</taxon>
        <taxon>Pseudomonadota</taxon>
        <taxon>Alphaproteobacteria</taxon>
        <taxon>Sphingomonadales</taxon>
        <taxon>Sphingomonadaceae</taxon>
        <taxon>Sphingorhabdus</taxon>
    </lineage>
</organism>
<dbReference type="RefSeq" id="WP_115547562.1">
    <property type="nucleotide sequence ID" value="NZ_QRGP01000001.1"/>
</dbReference>
<dbReference type="Pfam" id="PF00892">
    <property type="entry name" value="EamA"/>
    <property type="match status" value="2"/>
</dbReference>
<feature type="transmembrane region" description="Helical" evidence="1">
    <location>
        <begin position="37"/>
        <end position="55"/>
    </location>
</feature>
<feature type="transmembrane region" description="Helical" evidence="1">
    <location>
        <begin position="279"/>
        <end position="296"/>
    </location>
</feature>